<dbReference type="GO" id="GO:0000462">
    <property type="term" value="P:maturation of SSU-rRNA from tricistronic rRNA transcript (SSU-rRNA, 5.8S rRNA, LSU-rRNA)"/>
    <property type="evidence" value="ECO:0007669"/>
    <property type="project" value="TreeGrafter"/>
</dbReference>
<evidence type="ECO:0000259" key="5">
    <source>
        <dbReference type="Pfam" id="PF04003"/>
    </source>
</evidence>
<reference evidence="6" key="1">
    <citation type="submission" date="2022-01" db="EMBL/GenBank/DDBJ databases">
        <authorList>
            <person name="King R."/>
        </authorList>
    </citation>
    <scope>NUCLEOTIDE SEQUENCE</scope>
</reference>
<dbReference type="InterPro" id="IPR052414">
    <property type="entry name" value="U3_snoRNA-assoc_WDR"/>
</dbReference>
<dbReference type="Pfam" id="PF00400">
    <property type="entry name" value="WD40"/>
    <property type="match status" value="1"/>
</dbReference>
<dbReference type="PANTHER" id="PTHR44267:SF1">
    <property type="entry name" value="WD REPEAT-CONTAINING PROTEIN 43"/>
    <property type="match status" value="1"/>
</dbReference>
<keyword evidence="2" id="KW-0539">Nucleus</keyword>
<dbReference type="EMBL" id="OV651819">
    <property type="protein sequence ID" value="CAH1113256.1"/>
    <property type="molecule type" value="Genomic_DNA"/>
</dbReference>
<evidence type="ECO:0000256" key="1">
    <source>
        <dbReference type="ARBA" id="ARBA00004123"/>
    </source>
</evidence>
<dbReference type="SMART" id="SM00320">
    <property type="entry name" value="WD40"/>
    <property type="match status" value="3"/>
</dbReference>
<feature type="compositionally biased region" description="Acidic residues" evidence="4">
    <location>
        <begin position="601"/>
        <end position="610"/>
    </location>
</feature>
<proteinExistence type="inferred from homology"/>
<feature type="compositionally biased region" description="Basic and acidic residues" evidence="4">
    <location>
        <begin position="587"/>
        <end position="599"/>
    </location>
</feature>
<protein>
    <recommendedName>
        <fullName evidence="5">Small-subunit processome Utp12 domain-containing protein</fullName>
    </recommendedName>
</protein>
<dbReference type="Gene3D" id="2.130.10.10">
    <property type="entry name" value="YVTN repeat-like/Quinoprotein amine dehydrogenase"/>
    <property type="match status" value="1"/>
</dbReference>
<dbReference type="GO" id="GO:0005730">
    <property type="term" value="C:nucleolus"/>
    <property type="evidence" value="ECO:0007669"/>
    <property type="project" value="TreeGrafter"/>
</dbReference>
<feature type="region of interest" description="Disordered" evidence="4">
    <location>
        <begin position="539"/>
        <end position="610"/>
    </location>
</feature>
<evidence type="ECO:0000313" key="7">
    <source>
        <dbReference type="Proteomes" id="UP001153636"/>
    </source>
</evidence>
<evidence type="ECO:0000313" key="6">
    <source>
        <dbReference type="EMBL" id="CAH1113256.1"/>
    </source>
</evidence>
<dbReference type="Proteomes" id="UP001153636">
    <property type="component" value="Chromosome 7"/>
</dbReference>
<sequence length="610" mass="67806">MAVTMASQFTEDGKYFAQITTDGKLKIWNTFSNTFEQEFTPDFHLTSPCTCLHFIQTDLFKYKAGSPKKKKRRDSESTISPKVVLGTTSGVLLLYSINSASLECTINSETSQAISCISTVDQNIIYSGSDQNVLVWNIQKKKMVKNWKVGNEKLTAILAIPESNQLLTAAKNVKLWDIEAKEVLRTFTGHKSEVTFLHFLCPQSSGESYFISGSRGDRTLSCWSLSSNSSDKTAIANFLMEDITHNVSVNVASDGSTNMAATVRSGVVHIYKQTLNGKSGKPVKPKTTIQVVSDTGQSKDTVIPIRIVGAVYRDDDTICIGHGSEILLTFENVVLDTSKKLQCLVRQDPRSLKSSKQDQVTKTITPIVDDNVQYLTSETSKITTKRKIDGKLEVPMEKRLENLTLGKTEGSKVPTADSVANLMIQGLHSKDKKILKTVLYQKDEEVIRNTVKRLPITALVPLLQELSNYIQGKTLSSQVGSLWLKYILQVHSGVLMSNPDLPEMFSSYMGSIETRLSLLAPLNRLKGRLDLLLPQVTGASKQDLSENEKPLLIYNDKDSSDSEEEEDIQMDAQSESASEWEEESDIEQIKENHVDHNSDSNESESEEMSS</sequence>
<dbReference type="InterPro" id="IPR015943">
    <property type="entry name" value="WD40/YVTN_repeat-like_dom_sf"/>
</dbReference>
<dbReference type="InterPro" id="IPR001680">
    <property type="entry name" value="WD40_rpt"/>
</dbReference>
<dbReference type="InterPro" id="IPR007148">
    <property type="entry name" value="SSU_processome_Utp12"/>
</dbReference>
<dbReference type="InterPro" id="IPR036322">
    <property type="entry name" value="WD40_repeat_dom_sf"/>
</dbReference>
<evidence type="ECO:0000256" key="2">
    <source>
        <dbReference type="ARBA" id="ARBA00023242"/>
    </source>
</evidence>
<organism evidence="6 7">
    <name type="scientific">Psylliodes chrysocephalus</name>
    <dbReference type="NCBI Taxonomy" id="3402493"/>
    <lineage>
        <taxon>Eukaryota</taxon>
        <taxon>Metazoa</taxon>
        <taxon>Ecdysozoa</taxon>
        <taxon>Arthropoda</taxon>
        <taxon>Hexapoda</taxon>
        <taxon>Insecta</taxon>
        <taxon>Pterygota</taxon>
        <taxon>Neoptera</taxon>
        <taxon>Endopterygota</taxon>
        <taxon>Coleoptera</taxon>
        <taxon>Polyphaga</taxon>
        <taxon>Cucujiformia</taxon>
        <taxon>Chrysomeloidea</taxon>
        <taxon>Chrysomelidae</taxon>
        <taxon>Galerucinae</taxon>
        <taxon>Alticini</taxon>
        <taxon>Psylliodes</taxon>
    </lineage>
</organism>
<dbReference type="PANTHER" id="PTHR44267">
    <property type="entry name" value="WD REPEAT-CONTAINING PROTEIN 43"/>
    <property type="match status" value="1"/>
</dbReference>
<comment type="subcellular location">
    <subcellularLocation>
        <location evidence="1">Nucleus</location>
    </subcellularLocation>
</comment>
<dbReference type="SUPFAM" id="SSF50978">
    <property type="entry name" value="WD40 repeat-like"/>
    <property type="match status" value="1"/>
</dbReference>
<evidence type="ECO:0000256" key="3">
    <source>
        <dbReference type="ARBA" id="ARBA00038335"/>
    </source>
</evidence>
<gene>
    <name evidence="6" type="ORF">PSYICH_LOCUS13785</name>
</gene>
<evidence type="ECO:0000256" key="4">
    <source>
        <dbReference type="SAM" id="MobiDB-lite"/>
    </source>
</evidence>
<comment type="similarity">
    <text evidence="3">Belongs to the UTP5 family.</text>
</comment>
<dbReference type="Pfam" id="PF04003">
    <property type="entry name" value="Utp12"/>
    <property type="match status" value="1"/>
</dbReference>
<accession>A0A9P0GKP7</accession>
<feature type="domain" description="Small-subunit processome Utp12" evidence="5">
    <location>
        <begin position="431"/>
        <end position="533"/>
    </location>
</feature>
<name>A0A9P0GKP7_9CUCU</name>
<dbReference type="OrthoDB" id="30195at2759"/>
<keyword evidence="7" id="KW-1185">Reference proteome</keyword>
<feature type="compositionally biased region" description="Basic and acidic residues" evidence="4">
    <location>
        <begin position="543"/>
        <end position="560"/>
    </location>
</feature>
<dbReference type="AlphaFoldDB" id="A0A9P0GKP7"/>